<feature type="transmembrane region" description="Helical" evidence="1">
    <location>
        <begin position="68"/>
        <end position="93"/>
    </location>
</feature>
<evidence type="ECO:0008006" key="4">
    <source>
        <dbReference type="Google" id="ProtNLM"/>
    </source>
</evidence>
<keyword evidence="3" id="KW-1185">Reference proteome</keyword>
<sequence length="179" mass="18274">MTASDGGRPDPGGTTVRPTAERSTLLAAATLGVGFGGLLDVILFHQILRTHHLVSGYVDPTTLSGLRTNVFADGVFSLAMLLVVCVGGVKLWSALVAADPERPPAASAVGGAAVVGLGAWNLFDVVVDHALLGLHHATYPVLDAYDLGWLVASLALVAAGWIAVEKATPTAARADADAD</sequence>
<dbReference type="EMBL" id="ASGZ01000034">
    <property type="protein sequence ID" value="ESP88162.1"/>
    <property type="molecule type" value="Genomic_DNA"/>
</dbReference>
<keyword evidence="1" id="KW-1133">Transmembrane helix</keyword>
<keyword evidence="1" id="KW-0812">Transmembrane</keyword>
<proteinExistence type="predicted"/>
<dbReference type="eggNOG" id="arCOG10734">
    <property type="taxonomic scope" value="Archaea"/>
</dbReference>
<dbReference type="STRING" id="1324957.K933_10742"/>
<evidence type="ECO:0000313" key="2">
    <source>
        <dbReference type="EMBL" id="ESP88162.1"/>
    </source>
</evidence>
<keyword evidence="1" id="KW-0472">Membrane</keyword>
<name>V4IYE1_9EURY</name>
<feature type="transmembrane region" description="Helical" evidence="1">
    <location>
        <begin position="147"/>
        <end position="164"/>
    </location>
</feature>
<evidence type="ECO:0000313" key="3">
    <source>
        <dbReference type="Proteomes" id="UP000017840"/>
    </source>
</evidence>
<dbReference type="Pfam" id="PF10002">
    <property type="entry name" value="DUF2243"/>
    <property type="match status" value="1"/>
</dbReference>
<dbReference type="AlphaFoldDB" id="V4IYE1"/>
<gene>
    <name evidence="2" type="ORF">K933_10742</name>
</gene>
<protein>
    <recommendedName>
        <fullName evidence="4">DUF2243 domain-containing protein</fullName>
    </recommendedName>
</protein>
<dbReference type="Proteomes" id="UP000017840">
    <property type="component" value="Unassembled WGS sequence"/>
</dbReference>
<dbReference type="InterPro" id="IPR018719">
    <property type="entry name" value="DUF2243_membrane"/>
</dbReference>
<comment type="caution">
    <text evidence="2">The sequence shown here is derived from an EMBL/GenBank/DDBJ whole genome shotgun (WGS) entry which is preliminary data.</text>
</comment>
<accession>V4IYE1</accession>
<organism evidence="2 3">
    <name type="scientific">Candidatus Halobonum tyrrellensis G22</name>
    <dbReference type="NCBI Taxonomy" id="1324957"/>
    <lineage>
        <taxon>Archaea</taxon>
        <taxon>Methanobacteriati</taxon>
        <taxon>Methanobacteriota</taxon>
        <taxon>Stenosarchaea group</taxon>
        <taxon>Halobacteria</taxon>
        <taxon>Halobacteriales</taxon>
        <taxon>Haloferacaceae</taxon>
        <taxon>Candidatus Halobonum</taxon>
    </lineage>
</organism>
<feature type="transmembrane region" description="Helical" evidence="1">
    <location>
        <begin position="25"/>
        <end position="48"/>
    </location>
</feature>
<reference evidence="2 3" key="1">
    <citation type="journal article" date="2013" name="Genome Announc.">
        <title>Draft Genome Sequence of 'Candidatus Halobonum tyrrellensis' Strain G22, Isolated from the Hypersaline Waters of Lake Tyrrell, Australia.</title>
        <authorList>
            <person name="Ugalde J.A."/>
            <person name="Narasingarao P."/>
            <person name="Kuo S."/>
            <person name="Podell S."/>
            <person name="Allen E.E."/>
        </authorList>
    </citation>
    <scope>NUCLEOTIDE SEQUENCE [LARGE SCALE GENOMIC DNA]</scope>
    <source>
        <strain evidence="2 3">G22</strain>
    </source>
</reference>
<feature type="transmembrane region" description="Helical" evidence="1">
    <location>
        <begin position="105"/>
        <end position="127"/>
    </location>
</feature>
<evidence type="ECO:0000256" key="1">
    <source>
        <dbReference type="SAM" id="Phobius"/>
    </source>
</evidence>